<dbReference type="PANTHER" id="PTHR48051:SF1">
    <property type="entry name" value="RAS SUPPRESSOR PROTEIN 1"/>
    <property type="match status" value="1"/>
</dbReference>
<evidence type="ECO:0000313" key="3">
    <source>
        <dbReference type="EMBL" id="QOY53028.1"/>
    </source>
</evidence>
<dbReference type="InterPro" id="IPR032675">
    <property type="entry name" value="LRR_dom_sf"/>
</dbReference>
<dbReference type="SUPFAM" id="SSF52075">
    <property type="entry name" value="Outer arm dynein light chain 1"/>
    <property type="match status" value="1"/>
</dbReference>
<dbReference type="EMBL" id="CP054492">
    <property type="protein sequence ID" value="QOY53028.1"/>
    <property type="molecule type" value="Genomic_DNA"/>
</dbReference>
<dbReference type="Gene3D" id="3.80.10.10">
    <property type="entry name" value="Ribonuclease Inhibitor"/>
    <property type="match status" value="1"/>
</dbReference>
<evidence type="ECO:0000256" key="2">
    <source>
        <dbReference type="ARBA" id="ARBA00022737"/>
    </source>
</evidence>
<evidence type="ECO:0008006" key="5">
    <source>
        <dbReference type="Google" id="ProtNLM"/>
    </source>
</evidence>
<reference evidence="3 4" key="1">
    <citation type="submission" date="2020-05" db="EMBL/GenBank/DDBJ databases">
        <title>Sulfurimonas marisnigri, sp. nov., and Sulfurimonas baltica, sp. nov., manganese oxide reducing chemolithoautotrophs of the class Epsilonproteobacteria isolated from the pelagic redoxclines of the Black and Baltic Seas and emended description of the genus Sulfurimonas.</title>
        <authorList>
            <person name="Henkel J.V."/>
            <person name="Laudan C."/>
            <person name="Werner J."/>
            <person name="Neu T."/>
            <person name="Plewe S."/>
            <person name="Sproer C."/>
            <person name="Bunk B."/>
            <person name="Schulz-Vogt H.N."/>
        </authorList>
    </citation>
    <scope>NUCLEOTIDE SEQUENCE [LARGE SCALE GENOMIC DNA]</scope>
    <source>
        <strain evidence="3 4">GD2</strain>
    </source>
</reference>
<keyword evidence="4" id="KW-1185">Reference proteome</keyword>
<gene>
    <name evidence="3" type="ORF">HUE88_04925</name>
</gene>
<dbReference type="InterPro" id="IPR050216">
    <property type="entry name" value="LRR_domain-containing"/>
</dbReference>
<proteinExistence type="predicted"/>
<accession>A0A7S7LY61</accession>
<organism evidence="3 4">
    <name type="scientific">Candidatus Sulfurimonas baltica</name>
    <dbReference type="NCBI Taxonomy" id="2740404"/>
    <lineage>
        <taxon>Bacteria</taxon>
        <taxon>Pseudomonadati</taxon>
        <taxon>Campylobacterota</taxon>
        <taxon>Epsilonproteobacteria</taxon>
        <taxon>Campylobacterales</taxon>
        <taxon>Sulfurimonadaceae</taxon>
        <taxon>Sulfurimonas</taxon>
    </lineage>
</organism>
<evidence type="ECO:0000256" key="1">
    <source>
        <dbReference type="ARBA" id="ARBA00022614"/>
    </source>
</evidence>
<evidence type="ECO:0000313" key="4">
    <source>
        <dbReference type="Proteomes" id="UP000593994"/>
    </source>
</evidence>
<dbReference type="GO" id="GO:0005737">
    <property type="term" value="C:cytoplasm"/>
    <property type="evidence" value="ECO:0007669"/>
    <property type="project" value="TreeGrafter"/>
</dbReference>
<protein>
    <recommendedName>
        <fullName evidence="5">Leucine-rich repeat domain-containing protein</fullName>
    </recommendedName>
</protein>
<dbReference type="InterPro" id="IPR001611">
    <property type="entry name" value="Leu-rich_rpt"/>
</dbReference>
<dbReference type="PANTHER" id="PTHR48051">
    <property type="match status" value="1"/>
</dbReference>
<dbReference type="KEGG" id="sbal:HUE88_04925"/>
<dbReference type="Proteomes" id="UP000593994">
    <property type="component" value="Chromosome"/>
</dbReference>
<keyword evidence="1" id="KW-0433">Leucine-rich repeat</keyword>
<dbReference type="RefSeq" id="WP_194371684.1">
    <property type="nucleotide sequence ID" value="NZ_CP054492.1"/>
</dbReference>
<dbReference type="Pfam" id="PF13855">
    <property type="entry name" value="LRR_8"/>
    <property type="match status" value="1"/>
</dbReference>
<dbReference type="PROSITE" id="PS51450">
    <property type="entry name" value="LRR"/>
    <property type="match status" value="1"/>
</dbReference>
<keyword evidence="2" id="KW-0677">Repeat</keyword>
<name>A0A7S7LY61_9BACT</name>
<sequence length="123" mass="14307">MQSDDFVNELLDWANKHQVDDILKLCDIKNNSMNKNALLSLQSLDLSSKKLHLLPVFLFELVSIENLNLSHNQLKELPQEITQLKKLKNLDISWNHIVHNIDFLPSKIILNSAWNRPVNKKDN</sequence>
<dbReference type="AlphaFoldDB" id="A0A7S7LY61"/>